<feature type="domain" description="DUF4395" evidence="2">
    <location>
        <begin position="15"/>
        <end position="154"/>
    </location>
</feature>
<comment type="caution">
    <text evidence="3">The sequence shown here is derived from an EMBL/GenBank/DDBJ whole genome shotgun (WGS) entry which is preliminary data.</text>
</comment>
<evidence type="ECO:0000313" key="3">
    <source>
        <dbReference type="EMBL" id="PMC62303.1"/>
    </source>
</evidence>
<feature type="transmembrane region" description="Helical" evidence="1">
    <location>
        <begin position="101"/>
        <end position="121"/>
    </location>
</feature>
<proteinExistence type="predicted"/>
<dbReference type="InterPro" id="IPR025508">
    <property type="entry name" value="DUF4395"/>
</dbReference>
<name>A0A2N6SZ27_9CORY</name>
<protein>
    <submittedName>
        <fullName evidence="3">DUF4395 domain-containing protein</fullName>
    </submittedName>
</protein>
<sequence>MHPTVRDLLTFPDPVNGIAARCTAALVFMLGAAALAANVAAVTGMEGAGGVAVFLGALMLVGFVLRVISGPKLSPFGRLSVHVLAPLFGEPQLTAAAPKRFAQGIGVVFAAATLAAVLAGAHGAAAGILAVFLVAVGLEAFAGFCLGCWMYAKLQGAGVIADDSCTECANIWART</sequence>
<organism evidence="3 4">
    <name type="scientific">Corynebacterium xerosis</name>
    <dbReference type="NCBI Taxonomy" id="1725"/>
    <lineage>
        <taxon>Bacteria</taxon>
        <taxon>Bacillati</taxon>
        <taxon>Actinomycetota</taxon>
        <taxon>Actinomycetes</taxon>
        <taxon>Mycobacteriales</taxon>
        <taxon>Corynebacteriaceae</taxon>
        <taxon>Corynebacterium</taxon>
    </lineage>
</organism>
<dbReference type="RefSeq" id="WP_102212723.1">
    <property type="nucleotide sequence ID" value="NZ_PNHF01000012.1"/>
</dbReference>
<keyword evidence="1" id="KW-0472">Membrane</keyword>
<accession>A0A2N6SZ27</accession>
<evidence type="ECO:0000313" key="4">
    <source>
        <dbReference type="Proteomes" id="UP000235363"/>
    </source>
</evidence>
<dbReference type="AlphaFoldDB" id="A0A2N6SZ27"/>
<keyword evidence="1" id="KW-1133">Transmembrane helix</keyword>
<dbReference type="Proteomes" id="UP000235363">
    <property type="component" value="Unassembled WGS sequence"/>
</dbReference>
<reference evidence="3 4" key="1">
    <citation type="submission" date="2017-09" db="EMBL/GenBank/DDBJ databases">
        <title>Bacterial strain isolated from the female urinary microbiota.</title>
        <authorList>
            <person name="Thomas-White K."/>
            <person name="Kumar N."/>
            <person name="Forster S."/>
            <person name="Putonti C."/>
            <person name="Lawley T."/>
            <person name="Wolfe A.J."/>
        </authorList>
    </citation>
    <scope>NUCLEOTIDE SEQUENCE [LARGE SCALE GENOMIC DNA]</scope>
    <source>
        <strain evidence="3 4">UMB0908</strain>
    </source>
</reference>
<evidence type="ECO:0000256" key="1">
    <source>
        <dbReference type="SAM" id="Phobius"/>
    </source>
</evidence>
<feature type="transmembrane region" description="Helical" evidence="1">
    <location>
        <begin position="18"/>
        <end position="41"/>
    </location>
</feature>
<feature type="transmembrane region" description="Helical" evidence="1">
    <location>
        <begin position="48"/>
        <end position="68"/>
    </location>
</feature>
<feature type="transmembrane region" description="Helical" evidence="1">
    <location>
        <begin position="128"/>
        <end position="152"/>
    </location>
</feature>
<gene>
    <name evidence="3" type="ORF">CJ204_06200</name>
</gene>
<dbReference type="Pfam" id="PF14340">
    <property type="entry name" value="DUF4395"/>
    <property type="match status" value="1"/>
</dbReference>
<keyword evidence="1" id="KW-0812">Transmembrane</keyword>
<dbReference type="EMBL" id="PNHF01000012">
    <property type="protein sequence ID" value="PMC62303.1"/>
    <property type="molecule type" value="Genomic_DNA"/>
</dbReference>
<evidence type="ECO:0000259" key="2">
    <source>
        <dbReference type="Pfam" id="PF14340"/>
    </source>
</evidence>